<gene>
    <name evidence="1" type="ORF">ACFOW3_22970</name>
</gene>
<dbReference type="EMBL" id="JBHSAJ010000067">
    <property type="protein sequence ID" value="MFC3937496.1"/>
    <property type="molecule type" value="Genomic_DNA"/>
</dbReference>
<evidence type="ECO:0000313" key="2">
    <source>
        <dbReference type="Proteomes" id="UP001595693"/>
    </source>
</evidence>
<keyword evidence="2" id="KW-1185">Reference proteome</keyword>
<organism evidence="1 2">
    <name type="scientific">Acidovorax facilis</name>
    <dbReference type="NCBI Taxonomy" id="12917"/>
    <lineage>
        <taxon>Bacteria</taxon>
        <taxon>Pseudomonadati</taxon>
        <taxon>Pseudomonadota</taxon>
        <taxon>Betaproteobacteria</taxon>
        <taxon>Burkholderiales</taxon>
        <taxon>Comamonadaceae</taxon>
        <taxon>Acidovorax</taxon>
    </lineage>
</organism>
<name>A0ABV8DG07_9BURK</name>
<protein>
    <submittedName>
        <fullName evidence="1">Uncharacterized protein</fullName>
    </submittedName>
</protein>
<accession>A0ABV8DG07</accession>
<dbReference type="RefSeq" id="WP_156358749.1">
    <property type="nucleotide sequence ID" value="NZ_JAMXAX010000036.1"/>
</dbReference>
<comment type="caution">
    <text evidence="1">The sequence shown here is derived from an EMBL/GenBank/DDBJ whole genome shotgun (WGS) entry which is preliminary data.</text>
</comment>
<dbReference type="Proteomes" id="UP001595693">
    <property type="component" value="Unassembled WGS sequence"/>
</dbReference>
<evidence type="ECO:0000313" key="1">
    <source>
        <dbReference type="EMBL" id="MFC3937496.1"/>
    </source>
</evidence>
<reference evidence="2" key="1">
    <citation type="journal article" date="2019" name="Int. J. Syst. Evol. Microbiol.">
        <title>The Global Catalogue of Microorganisms (GCM) 10K type strain sequencing project: providing services to taxonomists for standard genome sequencing and annotation.</title>
        <authorList>
            <consortium name="The Broad Institute Genomics Platform"/>
            <consortium name="The Broad Institute Genome Sequencing Center for Infectious Disease"/>
            <person name="Wu L."/>
            <person name="Ma J."/>
        </authorList>
    </citation>
    <scope>NUCLEOTIDE SEQUENCE [LARGE SCALE GENOMIC DNA]</scope>
    <source>
        <strain evidence="2">CCUG 2113</strain>
    </source>
</reference>
<sequence>MSTLESITAGLKELLEAAKDLPTEKVAVVGLILLGTGAILKDLASGNAAEAIEKAKGIIDSQ</sequence>
<proteinExistence type="predicted"/>